<accession>T1C4I5</accession>
<keyword evidence="2" id="KW-0808">Transferase</keyword>
<dbReference type="InterPro" id="IPR015424">
    <property type="entry name" value="PyrdxlP-dep_Trfase"/>
</dbReference>
<name>T1C4I5_9ZZZZ</name>
<evidence type="ECO:0000313" key="2">
    <source>
        <dbReference type="EMBL" id="EQD76912.1"/>
    </source>
</evidence>
<dbReference type="GO" id="GO:0008483">
    <property type="term" value="F:transaminase activity"/>
    <property type="evidence" value="ECO:0007669"/>
    <property type="project" value="UniProtKB-KW"/>
</dbReference>
<reference evidence="2" key="2">
    <citation type="journal article" date="2014" name="ISME J.">
        <title>Microbial stratification in low pH oxic and suboxic macroscopic growths along an acid mine drainage.</title>
        <authorList>
            <person name="Mendez-Garcia C."/>
            <person name="Mesa V."/>
            <person name="Sprenger R.R."/>
            <person name="Richter M."/>
            <person name="Diez M.S."/>
            <person name="Solano J."/>
            <person name="Bargiela R."/>
            <person name="Golyshina O.V."/>
            <person name="Manteca A."/>
            <person name="Ramos J.L."/>
            <person name="Gallego J.R."/>
            <person name="Llorente I."/>
            <person name="Martins Dos Santos V.A."/>
            <person name="Jensen O.N."/>
            <person name="Pelaez A.I."/>
            <person name="Sanchez J."/>
            <person name="Ferrer M."/>
        </authorList>
    </citation>
    <scope>NUCLEOTIDE SEQUENCE</scope>
</reference>
<evidence type="ECO:0000259" key="1">
    <source>
        <dbReference type="Pfam" id="PF00266"/>
    </source>
</evidence>
<dbReference type="InterPro" id="IPR000192">
    <property type="entry name" value="Aminotrans_V_dom"/>
</dbReference>
<dbReference type="Gene3D" id="3.40.640.10">
    <property type="entry name" value="Type I PLP-dependent aspartate aminotransferase-like (Major domain)"/>
    <property type="match status" value="1"/>
</dbReference>
<feature type="domain" description="Aminotransferase class V" evidence="1">
    <location>
        <begin position="22"/>
        <end position="153"/>
    </location>
</feature>
<dbReference type="AlphaFoldDB" id="T1C4I5"/>
<proteinExistence type="predicted"/>
<organism evidence="2">
    <name type="scientific">mine drainage metagenome</name>
    <dbReference type="NCBI Taxonomy" id="410659"/>
    <lineage>
        <taxon>unclassified sequences</taxon>
        <taxon>metagenomes</taxon>
        <taxon>ecological metagenomes</taxon>
    </lineage>
</organism>
<keyword evidence="2" id="KW-0032">Aminotransferase</keyword>
<protein>
    <submittedName>
        <fullName evidence="2">Aminotransferase, class V</fullName>
    </submittedName>
</protein>
<dbReference type="PANTHER" id="PTHR43586:SF15">
    <property type="entry name" value="BLR3095 PROTEIN"/>
    <property type="match status" value="1"/>
</dbReference>
<feature type="non-terminal residue" evidence="2">
    <location>
        <position position="1"/>
    </location>
</feature>
<sequence length="154" mass="16507">VSAMSEFMTGWRDEGAPWHAWMAEVNRARQLFARLIGAEVREVAVVSCASEGAYHIASSLDLKERAEIVSSDMEFPSIAHVWLGQEARGATVRFADGGMRPDLPTYSAQIGRRTALVSVPLAGYQDGYLPPVAEVIAAAHAAGALAFVDAYQAA</sequence>
<dbReference type="EMBL" id="AUZX01002357">
    <property type="protein sequence ID" value="EQD76912.1"/>
    <property type="molecule type" value="Genomic_DNA"/>
</dbReference>
<dbReference type="SUPFAM" id="SSF53383">
    <property type="entry name" value="PLP-dependent transferases"/>
    <property type="match status" value="1"/>
</dbReference>
<gene>
    <name evidence="2" type="ORF">B1A_03196</name>
</gene>
<reference evidence="2" key="1">
    <citation type="submission" date="2013-08" db="EMBL/GenBank/DDBJ databases">
        <authorList>
            <person name="Mendez C."/>
            <person name="Richter M."/>
            <person name="Ferrer M."/>
            <person name="Sanchez J."/>
        </authorList>
    </citation>
    <scope>NUCLEOTIDE SEQUENCE</scope>
</reference>
<comment type="caution">
    <text evidence="2">The sequence shown here is derived from an EMBL/GenBank/DDBJ whole genome shotgun (WGS) entry which is preliminary data.</text>
</comment>
<dbReference type="PANTHER" id="PTHR43586">
    <property type="entry name" value="CYSTEINE DESULFURASE"/>
    <property type="match status" value="1"/>
</dbReference>
<dbReference type="Pfam" id="PF00266">
    <property type="entry name" value="Aminotran_5"/>
    <property type="match status" value="1"/>
</dbReference>
<feature type="non-terminal residue" evidence="2">
    <location>
        <position position="154"/>
    </location>
</feature>
<dbReference type="InterPro" id="IPR015421">
    <property type="entry name" value="PyrdxlP-dep_Trfase_major"/>
</dbReference>